<dbReference type="EMBL" id="MFBF01000060">
    <property type="protein sequence ID" value="OGD89881.1"/>
    <property type="molecule type" value="Genomic_DNA"/>
</dbReference>
<name>A0A1F5GDE6_9BACT</name>
<organism evidence="1 2">
    <name type="scientific">Candidatus Curtissbacteria bacterium RIFCSPHIGHO2_02_FULL_42_15</name>
    <dbReference type="NCBI Taxonomy" id="1797716"/>
    <lineage>
        <taxon>Bacteria</taxon>
        <taxon>Candidatus Curtissiibacteriota</taxon>
    </lineage>
</organism>
<dbReference type="AlphaFoldDB" id="A0A1F5GDE6"/>
<dbReference type="Proteomes" id="UP000177124">
    <property type="component" value="Unassembled WGS sequence"/>
</dbReference>
<proteinExistence type="predicted"/>
<sequence length="222" mass="25395">MNKQQELGKKFTIPHDSLWFRPDEAYFNSQEQAKGIDPDEIEWNGKYKRIRELRDLAIFGLAFYTMQECPCFVQMNALSDSPDAFLTRVVSEDTYETAPVEITFYGRNRIGLSEKSLEDKLSEVGGKFYKLSKGYWLLVHIGKNLQVNHQAIADKLSAIKAKFNVFSIQEISNHPDTVARFVAYNPKLEAYDINIGTICHKLSKTKIPGTLTINKGKPPKKR</sequence>
<accession>A0A1F5GDE6</accession>
<gene>
    <name evidence="1" type="ORF">A3D07_04125</name>
</gene>
<evidence type="ECO:0000313" key="1">
    <source>
        <dbReference type="EMBL" id="OGD89881.1"/>
    </source>
</evidence>
<protein>
    <submittedName>
        <fullName evidence="1">Uncharacterized protein</fullName>
    </submittedName>
</protein>
<comment type="caution">
    <text evidence="1">The sequence shown here is derived from an EMBL/GenBank/DDBJ whole genome shotgun (WGS) entry which is preliminary data.</text>
</comment>
<reference evidence="1 2" key="1">
    <citation type="journal article" date="2016" name="Nat. Commun.">
        <title>Thousands of microbial genomes shed light on interconnected biogeochemical processes in an aquifer system.</title>
        <authorList>
            <person name="Anantharaman K."/>
            <person name="Brown C.T."/>
            <person name="Hug L.A."/>
            <person name="Sharon I."/>
            <person name="Castelle C.J."/>
            <person name="Probst A.J."/>
            <person name="Thomas B.C."/>
            <person name="Singh A."/>
            <person name="Wilkins M.J."/>
            <person name="Karaoz U."/>
            <person name="Brodie E.L."/>
            <person name="Williams K.H."/>
            <person name="Hubbard S.S."/>
            <person name="Banfield J.F."/>
        </authorList>
    </citation>
    <scope>NUCLEOTIDE SEQUENCE [LARGE SCALE GENOMIC DNA]</scope>
</reference>
<evidence type="ECO:0000313" key="2">
    <source>
        <dbReference type="Proteomes" id="UP000177124"/>
    </source>
</evidence>